<dbReference type="PANTHER" id="PTHR44196:SF3">
    <property type="entry name" value="SHORT CHAIN DEHYDROGENASE FAMILY PROTEIN"/>
    <property type="match status" value="1"/>
</dbReference>
<evidence type="ECO:0000256" key="2">
    <source>
        <dbReference type="ARBA" id="ARBA00023002"/>
    </source>
</evidence>
<proteinExistence type="inferred from homology"/>
<dbReference type="PRINTS" id="PR00081">
    <property type="entry name" value="GDHRDH"/>
</dbReference>
<dbReference type="Pfam" id="PF00106">
    <property type="entry name" value="adh_short"/>
    <property type="match status" value="1"/>
</dbReference>
<reference evidence="4 5" key="1">
    <citation type="journal article" date="2015" name="Int. J. Syst. Evol. Microbiol.">
        <title>Flavisolibacter ginsenosidimutans sp. nov., with ginsenoside-converting activity isolated from soil used for cultivating ginseng.</title>
        <authorList>
            <person name="Zhao Y."/>
            <person name="Liu Q."/>
            <person name="Kang M.S."/>
            <person name="Jin F."/>
            <person name="Yu H."/>
            <person name="Im W.T."/>
        </authorList>
    </citation>
    <scope>NUCLEOTIDE SEQUENCE [LARGE SCALE GENOMIC DNA]</scope>
    <source>
        <strain evidence="4 5">Gsoil 636</strain>
    </source>
</reference>
<dbReference type="EMBL" id="CP042433">
    <property type="protein sequence ID" value="QEC55095.1"/>
    <property type="molecule type" value="Genomic_DNA"/>
</dbReference>
<dbReference type="PRINTS" id="PR00080">
    <property type="entry name" value="SDRFAMILY"/>
</dbReference>
<keyword evidence="5" id="KW-1185">Reference proteome</keyword>
<dbReference type="KEGG" id="fgg:FSB75_03970"/>
<sequence length="237" mass="26345">MKIIIIGASSGIGKEMALLYAGKGHKVGIAGRRNELLQEIKSIYPDKFFTSCFDVTGAENIFCLQNIVAELGGLDLLVYNAGIGVPSKDLLPEAEMKTTQTNVLGFVEIVSFAFNFFVQQGQGQIAVVSSVAAFRGNLHTPAYSASKAFLSNYAEGLNVKAHRLKKDIVVTDVRPGFINTKAAKEHKRFWVASPKKAARQIFRAIESKKRIAYITRRWWLVAQVLKFIPYTLYKRLV</sequence>
<dbReference type="GO" id="GO:0016491">
    <property type="term" value="F:oxidoreductase activity"/>
    <property type="evidence" value="ECO:0007669"/>
    <property type="project" value="UniProtKB-KW"/>
</dbReference>
<evidence type="ECO:0000313" key="4">
    <source>
        <dbReference type="EMBL" id="QEC55095.1"/>
    </source>
</evidence>
<dbReference type="SUPFAM" id="SSF51735">
    <property type="entry name" value="NAD(P)-binding Rossmann-fold domains"/>
    <property type="match status" value="1"/>
</dbReference>
<keyword evidence="2" id="KW-0560">Oxidoreductase</keyword>
<organism evidence="4 5">
    <name type="scientific">Flavisolibacter ginsenosidimutans</name>
    <dbReference type="NCBI Taxonomy" id="661481"/>
    <lineage>
        <taxon>Bacteria</taxon>
        <taxon>Pseudomonadati</taxon>
        <taxon>Bacteroidota</taxon>
        <taxon>Chitinophagia</taxon>
        <taxon>Chitinophagales</taxon>
        <taxon>Chitinophagaceae</taxon>
        <taxon>Flavisolibacter</taxon>
    </lineage>
</organism>
<dbReference type="InterPro" id="IPR002347">
    <property type="entry name" value="SDR_fam"/>
</dbReference>
<evidence type="ECO:0000313" key="5">
    <source>
        <dbReference type="Proteomes" id="UP000321204"/>
    </source>
</evidence>
<dbReference type="RefSeq" id="WP_146783107.1">
    <property type="nucleotide sequence ID" value="NZ_BAABIO010000006.1"/>
</dbReference>
<dbReference type="Gene3D" id="3.40.50.720">
    <property type="entry name" value="NAD(P)-binding Rossmann-like Domain"/>
    <property type="match status" value="1"/>
</dbReference>
<dbReference type="PANTHER" id="PTHR44196">
    <property type="entry name" value="DEHYDROGENASE/REDUCTASE SDR FAMILY MEMBER 7B"/>
    <property type="match status" value="1"/>
</dbReference>
<evidence type="ECO:0000256" key="3">
    <source>
        <dbReference type="RuleBase" id="RU000363"/>
    </source>
</evidence>
<dbReference type="InterPro" id="IPR036291">
    <property type="entry name" value="NAD(P)-bd_dom_sf"/>
</dbReference>
<evidence type="ECO:0000256" key="1">
    <source>
        <dbReference type="ARBA" id="ARBA00006484"/>
    </source>
</evidence>
<protein>
    <submittedName>
        <fullName evidence="4">SDR family NAD(P)-dependent oxidoreductase</fullName>
    </submittedName>
</protein>
<comment type="similarity">
    <text evidence="1 3">Belongs to the short-chain dehydrogenases/reductases (SDR) family.</text>
</comment>
<name>A0A5B8UFE0_9BACT</name>
<dbReference type="GO" id="GO:0016020">
    <property type="term" value="C:membrane"/>
    <property type="evidence" value="ECO:0007669"/>
    <property type="project" value="TreeGrafter"/>
</dbReference>
<accession>A0A5B8UFE0</accession>
<dbReference type="AlphaFoldDB" id="A0A5B8UFE0"/>
<dbReference type="OrthoDB" id="822355at2"/>
<dbReference type="Proteomes" id="UP000321204">
    <property type="component" value="Chromosome"/>
</dbReference>
<gene>
    <name evidence="4" type="ORF">FSB75_03970</name>
</gene>